<evidence type="ECO:0000313" key="2">
    <source>
        <dbReference type="EMBL" id="GMI33296.1"/>
    </source>
</evidence>
<feature type="non-terminal residue" evidence="2">
    <location>
        <position position="358"/>
    </location>
</feature>
<comment type="caution">
    <text evidence="2">The sequence shown here is derived from an EMBL/GenBank/DDBJ whole genome shotgun (WGS) entry which is preliminary data.</text>
</comment>
<accession>A0ABQ6MUS3</accession>
<sequence>MPFAASALNALNRLVSQQTSIDPATGVKTVEVPPLPLPVELGLSIIDLLLIVNTLVQVFTITSTGIAVGGMFLTFSALSVVAWVTSLRDVLPFFTLSEAESRFVEMSETWNFQMSMAGIPTIIATDTLVAGVILPALTCNGVGKAKSDFTEFCIEHDSLLSDNADNVLGFIMDLSLLVLVITTQMTRQKQLQAIGERGEESVDAKNSFLAPYMIAVNVIVAPLVPLSLLGLNRIPAGLCVWALHDRTMAAEGAYKNPEGKAKAMQPEAGGTRLPAVTAPRMIGTAIFGAFLVGGGVLVSMGRERQEIVAGAGSPTETFENVGYSCEIVAVHHEAEQREIGVNCGGQNGCEDYTFVCYD</sequence>
<feature type="transmembrane region" description="Helical" evidence="1">
    <location>
        <begin position="281"/>
        <end position="300"/>
    </location>
</feature>
<reference evidence="2 3" key="1">
    <citation type="journal article" date="2023" name="Commun. Biol.">
        <title>Genome analysis of Parmales, the sister group of diatoms, reveals the evolutionary specialization of diatoms from phago-mixotrophs to photoautotrophs.</title>
        <authorList>
            <person name="Ban H."/>
            <person name="Sato S."/>
            <person name="Yoshikawa S."/>
            <person name="Yamada K."/>
            <person name="Nakamura Y."/>
            <person name="Ichinomiya M."/>
            <person name="Sato N."/>
            <person name="Blanc-Mathieu R."/>
            <person name="Endo H."/>
            <person name="Kuwata A."/>
            <person name="Ogata H."/>
        </authorList>
    </citation>
    <scope>NUCLEOTIDE SEQUENCE [LARGE SCALE GENOMIC DNA]</scope>
</reference>
<keyword evidence="3" id="KW-1185">Reference proteome</keyword>
<name>A0ABQ6MUS3_9STRA</name>
<keyword evidence="1" id="KW-0812">Transmembrane</keyword>
<feature type="transmembrane region" description="Helical" evidence="1">
    <location>
        <begin position="207"/>
        <end position="228"/>
    </location>
</feature>
<feature type="transmembrane region" description="Helical" evidence="1">
    <location>
        <begin position="41"/>
        <end position="59"/>
    </location>
</feature>
<keyword evidence="1" id="KW-0472">Membrane</keyword>
<dbReference type="Proteomes" id="UP001165060">
    <property type="component" value="Unassembled WGS sequence"/>
</dbReference>
<evidence type="ECO:0000256" key="1">
    <source>
        <dbReference type="SAM" id="Phobius"/>
    </source>
</evidence>
<organism evidence="2 3">
    <name type="scientific">Tetraparma gracilis</name>
    <dbReference type="NCBI Taxonomy" id="2962635"/>
    <lineage>
        <taxon>Eukaryota</taxon>
        <taxon>Sar</taxon>
        <taxon>Stramenopiles</taxon>
        <taxon>Ochrophyta</taxon>
        <taxon>Bolidophyceae</taxon>
        <taxon>Parmales</taxon>
        <taxon>Triparmaceae</taxon>
        <taxon>Tetraparma</taxon>
    </lineage>
</organism>
<proteinExistence type="predicted"/>
<evidence type="ECO:0000313" key="3">
    <source>
        <dbReference type="Proteomes" id="UP001165060"/>
    </source>
</evidence>
<protein>
    <submittedName>
        <fullName evidence="2">Uncharacterized protein</fullName>
    </submittedName>
</protein>
<dbReference type="EMBL" id="BRYB01003241">
    <property type="protein sequence ID" value="GMI33296.1"/>
    <property type="molecule type" value="Genomic_DNA"/>
</dbReference>
<keyword evidence="1" id="KW-1133">Transmembrane helix</keyword>
<feature type="transmembrane region" description="Helical" evidence="1">
    <location>
        <begin position="66"/>
        <end position="85"/>
    </location>
</feature>
<gene>
    <name evidence="2" type="ORF">TeGR_g7620</name>
</gene>